<sequence length="69" mass="7665">MQQNTPPVTDIVSARIAGLDESNADADRFFALQSYAQQHPENGLITSVMTLRPGEEIISSSLRHHNNHH</sequence>
<name>W1JBV1_9GAMM</name>
<accession>W1JBV1</accession>
<dbReference type="AlphaFoldDB" id="W1JBV1"/>
<evidence type="ECO:0000313" key="1">
    <source>
        <dbReference type="EMBL" id="CDL87040.1"/>
    </source>
</evidence>
<organism evidence="1 2">
    <name type="scientific">Xenorhabdus cabanillasii JM26</name>
    <dbReference type="NCBI Taxonomy" id="1427517"/>
    <lineage>
        <taxon>Bacteria</taxon>
        <taxon>Pseudomonadati</taxon>
        <taxon>Pseudomonadota</taxon>
        <taxon>Gammaproteobacteria</taxon>
        <taxon>Enterobacterales</taxon>
        <taxon>Morganellaceae</taxon>
        <taxon>Xenorhabdus</taxon>
    </lineage>
</organism>
<evidence type="ECO:0000313" key="2">
    <source>
        <dbReference type="Proteomes" id="UP000019197"/>
    </source>
</evidence>
<comment type="caution">
    <text evidence="1">The sequence shown here is derived from an EMBL/GenBank/DDBJ whole genome shotgun (WGS) entry which is preliminary data.</text>
</comment>
<reference evidence="1 2" key="1">
    <citation type="submission" date="2013-11" db="EMBL/GenBank/DDBJ databases">
        <title>Draft genome sequence and annotation of the entomopathogenic bacterium, Xenorhabdus cabanillasi strain JM26.</title>
        <authorList>
            <person name="Gualtieri M."/>
            <person name="Ogier J.C."/>
            <person name="Pages S."/>
            <person name="Givaudan A."/>
            <person name="Gaudriault S."/>
        </authorList>
    </citation>
    <scope>NUCLEOTIDE SEQUENCE [LARGE SCALE GENOMIC DNA]</scope>
    <source>
        <strain evidence="1 2">JM26</strain>
    </source>
</reference>
<dbReference type="RefSeq" id="WP_051502622.1">
    <property type="nucleotide sequence ID" value="NZ_CAWLVK010000479.1"/>
</dbReference>
<proteinExistence type="predicted"/>
<protein>
    <submittedName>
        <fullName evidence="1">Uncharacterized protein</fullName>
    </submittedName>
</protein>
<gene>
    <name evidence="1" type="ORF">XCR1_830015</name>
</gene>
<dbReference type="EMBL" id="CBXE010000479">
    <property type="protein sequence ID" value="CDL87040.1"/>
    <property type="molecule type" value="Genomic_DNA"/>
</dbReference>
<dbReference type="Proteomes" id="UP000019197">
    <property type="component" value="Unassembled WGS sequence"/>
</dbReference>